<evidence type="ECO:0000259" key="1">
    <source>
        <dbReference type="Pfam" id="PF01850"/>
    </source>
</evidence>
<protein>
    <recommendedName>
        <fullName evidence="1">PIN domain-containing protein</fullName>
    </recommendedName>
</protein>
<dbReference type="eggNOG" id="arCOG00714">
    <property type="taxonomic scope" value="Archaea"/>
</dbReference>
<dbReference type="RefSeq" id="WP_010866470.1">
    <property type="nucleotide sequence ID" value="NC_000854.2"/>
</dbReference>
<feature type="domain" description="PIN" evidence="1">
    <location>
        <begin position="5"/>
        <end position="120"/>
    </location>
</feature>
<evidence type="ECO:0000313" key="2">
    <source>
        <dbReference type="EMBL" id="BAA80588.1"/>
    </source>
</evidence>
<keyword evidence="3" id="KW-1185">Reference proteome</keyword>
<dbReference type="SMR" id="Q9YBL0"/>
<dbReference type="InterPro" id="IPR002716">
    <property type="entry name" value="PIN_dom"/>
</dbReference>
<dbReference type="STRING" id="272557.APE_1588"/>
<accession>Q9YBL0</accession>
<reference evidence="2 3" key="1">
    <citation type="journal article" date="1999" name="DNA Res.">
        <title>Complete genome sequence of an aerobic hyper-thermophilic crenarchaeon, Aeropyrum pernix K1.</title>
        <authorList>
            <person name="Kawarabayasi Y."/>
            <person name="Hino Y."/>
            <person name="Horikawa H."/>
            <person name="Yamazaki S."/>
            <person name="Haikawa Y."/>
            <person name="Jin-no K."/>
            <person name="Takahashi M."/>
            <person name="Sekine M."/>
            <person name="Baba S."/>
            <person name="Ankai A."/>
            <person name="Kosugi H."/>
            <person name="Hosoyama A."/>
            <person name="Fukui S."/>
            <person name="Nagai Y."/>
            <person name="Nishijima K."/>
            <person name="Nakazawa H."/>
            <person name="Takamiya M."/>
            <person name="Masuda S."/>
            <person name="Funahashi T."/>
            <person name="Tanaka T."/>
            <person name="Kudoh Y."/>
            <person name="Yamazaki J."/>
            <person name="Kushida N."/>
            <person name="Oguchi A."/>
            <person name="Aoki K."/>
            <person name="Kubota K."/>
            <person name="Nakamura Y."/>
            <person name="Nomura N."/>
            <person name="Sako Y."/>
            <person name="Kikuchi H."/>
        </authorList>
    </citation>
    <scope>NUCLEOTIDE SEQUENCE [LARGE SCALE GENOMIC DNA]</scope>
    <source>
        <strain evidence="3">ATCC 700893 / DSM 11879 / JCM 9820 / NBRC 100138 / K1</strain>
    </source>
</reference>
<gene>
    <name evidence="2" type="ordered locus">APE_1588</name>
</gene>
<dbReference type="GeneID" id="1446115"/>
<dbReference type="EnsemblBacteria" id="BAA80588">
    <property type="protein sequence ID" value="BAA80588"/>
    <property type="gene ID" value="APE_1588"/>
</dbReference>
<dbReference type="KEGG" id="ape:APE_1588"/>
<proteinExistence type="predicted"/>
<dbReference type="AlphaFoldDB" id="Q9YBL0"/>
<dbReference type="SUPFAM" id="SSF88723">
    <property type="entry name" value="PIN domain-like"/>
    <property type="match status" value="1"/>
</dbReference>
<dbReference type="Proteomes" id="UP000002518">
    <property type="component" value="Chromosome"/>
</dbReference>
<name>Q9YBL0_AERPE</name>
<dbReference type="PIR" id="G72537">
    <property type="entry name" value="G72537"/>
</dbReference>
<dbReference type="InterPro" id="IPR029060">
    <property type="entry name" value="PIN-like_dom_sf"/>
</dbReference>
<dbReference type="EMBL" id="BA000002">
    <property type="protein sequence ID" value="BAA80588.1"/>
    <property type="molecule type" value="Genomic_DNA"/>
</dbReference>
<dbReference type="Gene3D" id="3.40.50.1010">
    <property type="entry name" value="5'-nuclease"/>
    <property type="match status" value="1"/>
</dbReference>
<evidence type="ECO:0000313" key="3">
    <source>
        <dbReference type="Proteomes" id="UP000002518"/>
    </source>
</evidence>
<organism evidence="2 3">
    <name type="scientific">Aeropyrum pernix (strain ATCC 700893 / DSM 11879 / JCM 9820 / NBRC 100138 / K1)</name>
    <dbReference type="NCBI Taxonomy" id="272557"/>
    <lineage>
        <taxon>Archaea</taxon>
        <taxon>Thermoproteota</taxon>
        <taxon>Thermoprotei</taxon>
        <taxon>Desulfurococcales</taxon>
        <taxon>Desulfurococcaceae</taxon>
        <taxon>Aeropyrum</taxon>
    </lineage>
</organism>
<dbReference type="Pfam" id="PF01850">
    <property type="entry name" value="PIN"/>
    <property type="match status" value="1"/>
</dbReference>
<sequence>MPAGLDTNILIYAMDNKAGEKHEKAVEVIEQALKHPTEYIVSSQVLAETIYAVKRKYPAATPLAQTLAYTLTRTLRVVHYTHLEVLQASQSPPRYFWDRLLAYTYLNNGADRIITEDEKPYRGILKTIDPFR</sequence>